<accession>A0AAJ2BP15</accession>
<evidence type="ECO:0000313" key="1">
    <source>
        <dbReference type="EMBL" id="MDR6765306.1"/>
    </source>
</evidence>
<protein>
    <submittedName>
        <fullName evidence="1">Uncharacterized protein</fullName>
    </submittedName>
</protein>
<organism evidence="1 4">
    <name type="scientific">Acidovorax delafieldii</name>
    <name type="common">Pseudomonas delafieldii</name>
    <dbReference type="NCBI Taxonomy" id="47920"/>
    <lineage>
        <taxon>Bacteria</taxon>
        <taxon>Pseudomonadati</taxon>
        <taxon>Pseudomonadota</taxon>
        <taxon>Betaproteobacteria</taxon>
        <taxon>Burkholderiales</taxon>
        <taxon>Comamonadaceae</taxon>
        <taxon>Acidovorax</taxon>
    </lineage>
</organism>
<dbReference type="Proteomes" id="UP001253458">
    <property type="component" value="Unassembled WGS sequence"/>
</dbReference>
<dbReference type="AlphaFoldDB" id="A0AAJ2BP15"/>
<dbReference type="Proteomes" id="UP001249076">
    <property type="component" value="Unassembled WGS sequence"/>
</dbReference>
<evidence type="ECO:0000313" key="2">
    <source>
        <dbReference type="EMBL" id="MDR6835744.1"/>
    </source>
</evidence>
<comment type="caution">
    <text evidence="1">The sequence shown here is derived from an EMBL/GenBank/DDBJ whole genome shotgun (WGS) entry which is preliminary data.</text>
</comment>
<proteinExistence type="predicted"/>
<name>A0AAJ2BP15_ACIDE</name>
<dbReference type="EMBL" id="JAVDTS010000001">
    <property type="protein sequence ID" value="MDR6835744.1"/>
    <property type="molecule type" value="Genomic_DNA"/>
</dbReference>
<reference evidence="1 3" key="1">
    <citation type="submission" date="2023-07" db="EMBL/GenBank/DDBJ databases">
        <title>Sorghum-associated microbial communities from plants grown in Nebraska, USA.</title>
        <authorList>
            <person name="Schachtman D."/>
        </authorList>
    </citation>
    <scope>NUCLEOTIDE SEQUENCE</scope>
    <source>
        <strain evidence="2 3">BE105</strain>
        <strain evidence="1">BE69</strain>
    </source>
</reference>
<evidence type="ECO:0000313" key="4">
    <source>
        <dbReference type="Proteomes" id="UP001253458"/>
    </source>
</evidence>
<evidence type="ECO:0000313" key="3">
    <source>
        <dbReference type="Proteomes" id="UP001249076"/>
    </source>
</evidence>
<keyword evidence="3" id="KW-1185">Reference proteome</keyword>
<gene>
    <name evidence="1" type="ORF">J2W88_000564</name>
    <name evidence="2" type="ORF">J2W93_000565</name>
</gene>
<sequence length="358" mass="36221">MLPSTSYVLQAGDFGFSDTGDSPADAFIAVKINTLPSLGTLTLDGVAAVAGQLVAVSDITAGKLVYTPLAGATGTPYASLDFQVQDNGSGNSNSVTLLTNQAVIATALNTTQTATAALPTPTYPALQVQGQYLSGTNSWGTFQPGVVTATSTLFGASVTFPTRYLDAVGSPSARTSRWTFQTASGPTAAAALATTNRTFTYVVGVAGLGGAAWEDLSITSDVMLTVVGNGDAFNTNAYSLLDGVDTNGALGLTGHVISTATPKTTSQGYTFFSLPANVSSVTLTEAGDDPHGVVLGVVETTLATLDPAPKNLAFHVAAAAPAGQAAAIPSLSHGGWLLLSVALAAIAARRVGRLHKRH</sequence>
<dbReference type="RefSeq" id="WP_209816565.1">
    <property type="nucleotide sequence ID" value="NZ_JAVDTL010000001.1"/>
</dbReference>
<dbReference type="EMBL" id="JAVDTL010000001">
    <property type="protein sequence ID" value="MDR6765306.1"/>
    <property type="molecule type" value="Genomic_DNA"/>
</dbReference>